<gene>
    <name evidence="1" type="ORF">BIN_B_05714</name>
</gene>
<name>A0A653F572_9MYCO</name>
<dbReference type="AlphaFoldDB" id="A0A653F572"/>
<reference evidence="1" key="1">
    <citation type="submission" date="2019-05" db="EMBL/GenBank/DDBJ databases">
        <authorList>
            <person name="Naeem R."/>
            <person name="Antony C."/>
            <person name="Guan Q."/>
        </authorList>
    </citation>
    <scope>NUCLEOTIDE SEQUENCE</scope>
    <source>
        <strain evidence="1">2</strain>
    </source>
</reference>
<evidence type="ECO:0000313" key="1">
    <source>
        <dbReference type="EMBL" id="VTP04800.1"/>
    </source>
</evidence>
<dbReference type="EMBL" id="LR589228">
    <property type="protein sequence ID" value="VTP04800.1"/>
    <property type="molecule type" value="Genomic_DNA"/>
</dbReference>
<accession>A0A653F572</accession>
<protein>
    <submittedName>
        <fullName evidence="1">Uncharacterized protein</fullName>
    </submittedName>
</protein>
<proteinExistence type="predicted"/>
<organism evidence="1">
    <name type="scientific">Mycobacterium riyadhense</name>
    <dbReference type="NCBI Taxonomy" id="486698"/>
    <lineage>
        <taxon>Bacteria</taxon>
        <taxon>Bacillati</taxon>
        <taxon>Actinomycetota</taxon>
        <taxon>Actinomycetes</taxon>
        <taxon>Mycobacteriales</taxon>
        <taxon>Mycobacteriaceae</taxon>
        <taxon>Mycobacterium</taxon>
    </lineage>
</organism>
<sequence>MPICSGADEGGAEGELVADIANGGAFGGTYLLDVFVDGFAADGSAEVQFLPGQRGVARDDLNRFAGLLPHESRRQIGMPG</sequence>